<keyword evidence="8" id="KW-1185">Reference proteome</keyword>
<feature type="compositionally biased region" description="Polar residues" evidence="5">
    <location>
        <begin position="518"/>
        <end position="532"/>
    </location>
</feature>
<reference evidence="7" key="1">
    <citation type="submission" date="2022-07" db="EMBL/GenBank/DDBJ databases">
        <authorList>
            <person name="Macas J."/>
            <person name="Novak P."/>
            <person name="Neumann P."/>
        </authorList>
    </citation>
    <scope>NUCLEOTIDE SEQUENCE</scope>
</reference>
<evidence type="ECO:0000256" key="2">
    <source>
        <dbReference type="ARBA" id="ARBA00022771"/>
    </source>
</evidence>
<comment type="caution">
    <text evidence="7">The sequence shown here is derived from an EMBL/GenBank/DDBJ whole genome shotgun (WGS) entry which is preliminary data.</text>
</comment>
<dbReference type="Pfam" id="PF04434">
    <property type="entry name" value="SWIM"/>
    <property type="match status" value="1"/>
</dbReference>
<dbReference type="SMART" id="SM00575">
    <property type="entry name" value="ZnF_PMZ"/>
    <property type="match status" value="1"/>
</dbReference>
<accession>A0AAV0CQS4</accession>
<evidence type="ECO:0000256" key="3">
    <source>
        <dbReference type="ARBA" id="ARBA00022833"/>
    </source>
</evidence>
<dbReference type="Pfam" id="PF10551">
    <property type="entry name" value="MULE"/>
    <property type="match status" value="1"/>
</dbReference>
<feature type="domain" description="SWIM-type" evidence="6">
    <location>
        <begin position="370"/>
        <end position="402"/>
    </location>
</feature>
<dbReference type="AlphaFoldDB" id="A0AAV0CQS4"/>
<evidence type="ECO:0000256" key="1">
    <source>
        <dbReference type="ARBA" id="ARBA00022723"/>
    </source>
</evidence>
<evidence type="ECO:0000313" key="7">
    <source>
        <dbReference type="EMBL" id="CAH9082512.1"/>
    </source>
</evidence>
<dbReference type="PANTHER" id="PTHR31973">
    <property type="entry name" value="POLYPROTEIN, PUTATIVE-RELATED"/>
    <property type="match status" value="1"/>
</dbReference>
<sequence>MQKNRQLKAPWVALQFLEVFKSRPHWPAKEIMETIGRAYKVLVKRDFAYKVKYHAHRKLHGSMAEHYNKIGRYLEALTQANPLSHFKVFTDPMIKSFPPTFQRFFVCFKGLKDGWLSGGRSVLCVDGYFIKTFLGGMLLSAIGRDSNDQMYPVAWAVVEGENNSSWEWFFCELKKNLGSTDGVDMTFISDEHQSILRGVHKVFPMAEHRHCARHVFANWHKSHKGDELKMLFWKAAKAYNGADLEEALDEMSKVNPVAASPFRSCTPNLFCRAFVRTSSKCDVIVSNMAETFNSYIINARTKHLIFMLEDIRGALMQRMVVKRQQMEKIVGVICPRIKARLEKEKDQATYCTPLPSSEVLFEVCHRLDSLTVNLEARTCTCRKWDLSGIPCCHAIACIFFKNDAPENYVHECYTKEAYLRMYSTGIAPLTGERHWPKVDMPLDPPPIKIGPGRPRKNRMKSPHENPKKPGKLTKHGVEMSCSVCQSKNHNKRTCPEKNKAIEPPVKRMRGRPKKVIQPAQTQSDNNQNNAQPSRLGRGGRLIHARGRGVGGKGARGRGRGDIPVGFGVIIDGNGNTWTNSPRQHGGPTNISEASQQGLLSLFHFKKVLIKGNGVKQ</sequence>
<dbReference type="PANTHER" id="PTHR31973:SF197">
    <property type="entry name" value="SWIM-TYPE DOMAIN-CONTAINING PROTEIN"/>
    <property type="match status" value="1"/>
</dbReference>
<gene>
    <name evidence="7" type="ORF">CEPIT_LOCUS8121</name>
</gene>
<keyword evidence="1" id="KW-0479">Metal-binding</keyword>
<organism evidence="7 8">
    <name type="scientific">Cuscuta epithymum</name>
    <dbReference type="NCBI Taxonomy" id="186058"/>
    <lineage>
        <taxon>Eukaryota</taxon>
        <taxon>Viridiplantae</taxon>
        <taxon>Streptophyta</taxon>
        <taxon>Embryophyta</taxon>
        <taxon>Tracheophyta</taxon>
        <taxon>Spermatophyta</taxon>
        <taxon>Magnoliopsida</taxon>
        <taxon>eudicotyledons</taxon>
        <taxon>Gunneridae</taxon>
        <taxon>Pentapetalae</taxon>
        <taxon>asterids</taxon>
        <taxon>lamiids</taxon>
        <taxon>Solanales</taxon>
        <taxon>Convolvulaceae</taxon>
        <taxon>Cuscuteae</taxon>
        <taxon>Cuscuta</taxon>
        <taxon>Cuscuta subgen. Cuscuta</taxon>
    </lineage>
</organism>
<name>A0AAV0CQS4_9ASTE</name>
<evidence type="ECO:0000256" key="5">
    <source>
        <dbReference type="SAM" id="MobiDB-lite"/>
    </source>
</evidence>
<proteinExistence type="predicted"/>
<evidence type="ECO:0000259" key="6">
    <source>
        <dbReference type="PROSITE" id="PS50966"/>
    </source>
</evidence>
<evidence type="ECO:0000313" key="8">
    <source>
        <dbReference type="Proteomes" id="UP001152523"/>
    </source>
</evidence>
<keyword evidence="2 4" id="KW-0863">Zinc-finger</keyword>
<evidence type="ECO:0000256" key="4">
    <source>
        <dbReference type="PROSITE-ProRule" id="PRU00325"/>
    </source>
</evidence>
<dbReference type="Proteomes" id="UP001152523">
    <property type="component" value="Unassembled WGS sequence"/>
</dbReference>
<dbReference type="InterPro" id="IPR007527">
    <property type="entry name" value="Znf_SWIM"/>
</dbReference>
<keyword evidence="3" id="KW-0862">Zinc</keyword>
<protein>
    <recommendedName>
        <fullName evidence="6">SWIM-type domain-containing protein</fullName>
    </recommendedName>
</protein>
<dbReference type="EMBL" id="CAMAPF010000038">
    <property type="protein sequence ID" value="CAH9082512.1"/>
    <property type="molecule type" value="Genomic_DNA"/>
</dbReference>
<dbReference type="InterPro" id="IPR018289">
    <property type="entry name" value="MULE_transposase_dom"/>
</dbReference>
<dbReference type="InterPro" id="IPR006564">
    <property type="entry name" value="Znf_PMZ"/>
</dbReference>
<feature type="region of interest" description="Disordered" evidence="5">
    <location>
        <begin position="437"/>
        <end position="559"/>
    </location>
</feature>
<dbReference type="GO" id="GO:0008270">
    <property type="term" value="F:zinc ion binding"/>
    <property type="evidence" value="ECO:0007669"/>
    <property type="project" value="UniProtKB-KW"/>
</dbReference>
<dbReference type="PROSITE" id="PS50966">
    <property type="entry name" value="ZF_SWIM"/>
    <property type="match status" value="1"/>
</dbReference>